<keyword evidence="1" id="KW-0732">Signal</keyword>
<sequence length="147" mass="15584">MKRPARFVAALLGLAGLATAALARPPYRTQAIAQFHLEGSPLKKSTMSCAYCHTSDTGGPGWNPFGLEVRAGFAAEPKRRIADVLYRVLQANRDADGDGYPDALEVFARTLPGDPASAPTETLADLEARFQAAGGVEQYAPGPARAR</sequence>
<evidence type="ECO:0008006" key="4">
    <source>
        <dbReference type="Google" id="ProtNLM"/>
    </source>
</evidence>
<keyword evidence="3" id="KW-1185">Reference proteome</keyword>
<accession>A0A841HW04</accession>
<dbReference type="Proteomes" id="UP000569951">
    <property type="component" value="Unassembled WGS sequence"/>
</dbReference>
<comment type="caution">
    <text evidence="2">The sequence shown here is derived from an EMBL/GenBank/DDBJ whole genome shotgun (WGS) entry which is preliminary data.</text>
</comment>
<dbReference type="AlphaFoldDB" id="A0A841HW04"/>
<evidence type="ECO:0000313" key="2">
    <source>
        <dbReference type="EMBL" id="MBB6097096.1"/>
    </source>
</evidence>
<evidence type="ECO:0000313" key="3">
    <source>
        <dbReference type="Proteomes" id="UP000569951"/>
    </source>
</evidence>
<feature type="signal peptide" evidence="1">
    <location>
        <begin position="1"/>
        <end position="23"/>
    </location>
</feature>
<name>A0A841HW04_9DEIO</name>
<protein>
    <recommendedName>
        <fullName evidence="4">Cytochrome c domain-containing protein</fullName>
    </recommendedName>
</protein>
<evidence type="ECO:0000256" key="1">
    <source>
        <dbReference type="SAM" id="SignalP"/>
    </source>
</evidence>
<dbReference type="RefSeq" id="WP_221276866.1">
    <property type="nucleotide sequence ID" value="NZ_JACHHG010000002.1"/>
</dbReference>
<organism evidence="2 3">
    <name type="scientific">Deinobacterium chartae</name>
    <dbReference type="NCBI Taxonomy" id="521158"/>
    <lineage>
        <taxon>Bacteria</taxon>
        <taxon>Thermotogati</taxon>
        <taxon>Deinococcota</taxon>
        <taxon>Deinococci</taxon>
        <taxon>Deinococcales</taxon>
        <taxon>Deinococcaceae</taxon>
        <taxon>Deinobacterium</taxon>
    </lineage>
</organism>
<reference evidence="2 3" key="1">
    <citation type="submission" date="2020-08" db="EMBL/GenBank/DDBJ databases">
        <title>Genomic Encyclopedia of Type Strains, Phase IV (KMG-IV): sequencing the most valuable type-strain genomes for metagenomic binning, comparative biology and taxonomic classification.</title>
        <authorList>
            <person name="Goeker M."/>
        </authorList>
    </citation>
    <scope>NUCLEOTIDE SEQUENCE [LARGE SCALE GENOMIC DNA]</scope>
    <source>
        <strain evidence="2 3">DSM 21458</strain>
    </source>
</reference>
<proteinExistence type="predicted"/>
<feature type="chain" id="PRO_5032978946" description="Cytochrome c domain-containing protein" evidence="1">
    <location>
        <begin position="24"/>
        <end position="147"/>
    </location>
</feature>
<gene>
    <name evidence="2" type="ORF">HNR42_000510</name>
</gene>
<dbReference type="EMBL" id="JACHHG010000002">
    <property type="protein sequence ID" value="MBB6097096.1"/>
    <property type="molecule type" value="Genomic_DNA"/>
</dbReference>